<dbReference type="Proteomes" id="UP000252519">
    <property type="component" value="Unassembled WGS sequence"/>
</dbReference>
<dbReference type="AlphaFoldDB" id="A0A368GFT1"/>
<evidence type="ECO:0000313" key="1">
    <source>
        <dbReference type="EMBL" id="RCN41890.1"/>
    </source>
</evidence>
<keyword evidence="2" id="KW-1185">Reference proteome</keyword>
<proteinExistence type="predicted"/>
<dbReference type="OrthoDB" id="5872222at2759"/>
<reference evidence="1 2" key="1">
    <citation type="submission" date="2014-10" db="EMBL/GenBank/DDBJ databases">
        <title>Draft genome of the hookworm Ancylostoma caninum.</title>
        <authorList>
            <person name="Mitreva M."/>
        </authorList>
    </citation>
    <scope>NUCLEOTIDE SEQUENCE [LARGE SCALE GENOMIC DNA]</scope>
    <source>
        <strain evidence="1 2">Baltimore</strain>
    </source>
</reference>
<name>A0A368GFT1_ANCCA</name>
<comment type="caution">
    <text evidence="1">The sequence shown here is derived from an EMBL/GenBank/DDBJ whole genome shotgun (WGS) entry which is preliminary data.</text>
</comment>
<protein>
    <submittedName>
        <fullName evidence="1">Uncharacterized protein</fullName>
    </submittedName>
</protein>
<organism evidence="1 2">
    <name type="scientific">Ancylostoma caninum</name>
    <name type="common">Dog hookworm</name>
    <dbReference type="NCBI Taxonomy" id="29170"/>
    <lineage>
        <taxon>Eukaryota</taxon>
        <taxon>Metazoa</taxon>
        <taxon>Ecdysozoa</taxon>
        <taxon>Nematoda</taxon>
        <taxon>Chromadorea</taxon>
        <taxon>Rhabditida</taxon>
        <taxon>Rhabditina</taxon>
        <taxon>Rhabditomorpha</taxon>
        <taxon>Strongyloidea</taxon>
        <taxon>Ancylostomatidae</taxon>
        <taxon>Ancylostomatinae</taxon>
        <taxon>Ancylostoma</taxon>
    </lineage>
</organism>
<sequence length="85" mass="9445">MSSPRLAGRGVPQALQGAITMVHDWSLTWDLPHSKEKESYVIDGISIQKVDHIRDLGFLITKDLSFGKHCDVVVSKATKVVHTTF</sequence>
<evidence type="ECO:0000313" key="2">
    <source>
        <dbReference type="Proteomes" id="UP000252519"/>
    </source>
</evidence>
<dbReference type="EMBL" id="JOJR01000218">
    <property type="protein sequence ID" value="RCN41890.1"/>
    <property type="molecule type" value="Genomic_DNA"/>
</dbReference>
<gene>
    <name evidence="1" type="ORF">ANCCAN_12163</name>
</gene>
<accession>A0A368GFT1</accession>